<dbReference type="Proteomes" id="UP000828390">
    <property type="component" value="Unassembled WGS sequence"/>
</dbReference>
<dbReference type="EMBL" id="JAIWYP010000016">
    <property type="protein sequence ID" value="KAH3693553.1"/>
    <property type="molecule type" value="Genomic_DNA"/>
</dbReference>
<name>A0A9D3Y4B9_DREPO</name>
<protein>
    <submittedName>
        <fullName evidence="1">Uncharacterized protein</fullName>
    </submittedName>
</protein>
<accession>A0A9D3Y4B9</accession>
<gene>
    <name evidence="1" type="ORF">DPMN_080986</name>
</gene>
<organism evidence="1 2">
    <name type="scientific">Dreissena polymorpha</name>
    <name type="common">Zebra mussel</name>
    <name type="synonym">Mytilus polymorpha</name>
    <dbReference type="NCBI Taxonomy" id="45954"/>
    <lineage>
        <taxon>Eukaryota</taxon>
        <taxon>Metazoa</taxon>
        <taxon>Spiralia</taxon>
        <taxon>Lophotrochozoa</taxon>
        <taxon>Mollusca</taxon>
        <taxon>Bivalvia</taxon>
        <taxon>Autobranchia</taxon>
        <taxon>Heteroconchia</taxon>
        <taxon>Euheterodonta</taxon>
        <taxon>Imparidentia</taxon>
        <taxon>Neoheterodontei</taxon>
        <taxon>Myida</taxon>
        <taxon>Dreissenoidea</taxon>
        <taxon>Dreissenidae</taxon>
        <taxon>Dreissena</taxon>
    </lineage>
</organism>
<keyword evidence="2" id="KW-1185">Reference proteome</keyword>
<evidence type="ECO:0000313" key="2">
    <source>
        <dbReference type="Proteomes" id="UP000828390"/>
    </source>
</evidence>
<proteinExistence type="predicted"/>
<dbReference type="AlphaFoldDB" id="A0A9D3Y4B9"/>
<sequence>MDPPDEGDSSSITAAVQFVLAVIRLVRTVLHPADPYDNIAHQTGLANGIINRLSNRPEMSPVFYFSFLVGVGFLATRDVTCITNKDFLELAIKYGAVQTEDYYVNDVIQKDDDVIFLPGNQDDELDVIALIGQLGITFSDDGSGI</sequence>
<comment type="caution">
    <text evidence="1">The sequence shown here is derived from an EMBL/GenBank/DDBJ whole genome shotgun (WGS) entry which is preliminary data.</text>
</comment>
<reference evidence="1" key="2">
    <citation type="submission" date="2020-11" db="EMBL/GenBank/DDBJ databases">
        <authorList>
            <person name="McCartney M.A."/>
            <person name="Auch B."/>
            <person name="Kono T."/>
            <person name="Mallez S."/>
            <person name="Becker A."/>
            <person name="Gohl D.M."/>
            <person name="Silverstein K.A.T."/>
            <person name="Koren S."/>
            <person name="Bechman K.B."/>
            <person name="Herman A."/>
            <person name="Abrahante J.E."/>
            <person name="Garbe J."/>
        </authorList>
    </citation>
    <scope>NUCLEOTIDE SEQUENCE</scope>
    <source>
        <strain evidence="1">Duluth1</strain>
        <tissue evidence="1">Whole animal</tissue>
    </source>
</reference>
<evidence type="ECO:0000313" key="1">
    <source>
        <dbReference type="EMBL" id="KAH3693553.1"/>
    </source>
</evidence>
<reference evidence="1" key="1">
    <citation type="journal article" date="2019" name="bioRxiv">
        <title>The Genome of the Zebra Mussel, Dreissena polymorpha: A Resource for Invasive Species Research.</title>
        <authorList>
            <person name="McCartney M.A."/>
            <person name="Auch B."/>
            <person name="Kono T."/>
            <person name="Mallez S."/>
            <person name="Zhang Y."/>
            <person name="Obille A."/>
            <person name="Becker A."/>
            <person name="Abrahante J.E."/>
            <person name="Garbe J."/>
            <person name="Badalamenti J.P."/>
            <person name="Herman A."/>
            <person name="Mangelson H."/>
            <person name="Liachko I."/>
            <person name="Sullivan S."/>
            <person name="Sone E.D."/>
            <person name="Koren S."/>
            <person name="Silverstein K.A.T."/>
            <person name="Beckman K.B."/>
            <person name="Gohl D.M."/>
        </authorList>
    </citation>
    <scope>NUCLEOTIDE SEQUENCE</scope>
    <source>
        <strain evidence="1">Duluth1</strain>
        <tissue evidence="1">Whole animal</tissue>
    </source>
</reference>